<dbReference type="PANTHER" id="PTHR22829">
    <property type="entry name" value="DEP DOMAIN PROTEIN"/>
    <property type="match status" value="1"/>
</dbReference>
<dbReference type="InParanoid" id="B3S2M1"/>
<dbReference type="SMART" id="SM00325">
    <property type="entry name" value="RhoGEF"/>
    <property type="match status" value="1"/>
</dbReference>
<dbReference type="Pfam" id="PF22697">
    <property type="entry name" value="SOS1_NGEF_PH"/>
    <property type="match status" value="1"/>
</dbReference>
<dbReference type="GO" id="GO:0005886">
    <property type="term" value="C:plasma membrane"/>
    <property type="evidence" value="ECO:0000318"/>
    <property type="project" value="GO_Central"/>
</dbReference>
<reference evidence="4 5" key="1">
    <citation type="journal article" date="2008" name="Nature">
        <title>The Trichoplax genome and the nature of placozoans.</title>
        <authorList>
            <person name="Srivastava M."/>
            <person name="Begovic E."/>
            <person name="Chapman J."/>
            <person name="Putnam N.H."/>
            <person name="Hellsten U."/>
            <person name="Kawashima T."/>
            <person name="Kuo A."/>
            <person name="Mitros T."/>
            <person name="Salamov A."/>
            <person name="Carpenter M.L."/>
            <person name="Signorovitch A.Y."/>
            <person name="Moreno M.A."/>
            <person name="Kamm K."/>
            <person name="Grimwood J."/>
            <person name="Schmutz J."/>
            <person name="Shapiro H."/>
            <person name="Grigoriev I.V."/>
            <person name="Buss L.W."/>
            <person name="Schierwater B."/>
            <person name="Dellaporta S.L."/>
            <person name="Rokhsar D.S."/>
        </authorList>
    </citation>
    <scope>NUCLEOTIDE SEQUENCE [LARGE SCALE GENOMIC DNA]</scope>
    <source>
        <strain evidence="4 5">Grell-BS-1999</strain>
    </source>
</reference>
<dbReference type="OMA" id="SNRDSYX"/>
<gene>
    <name evidence="4" type="ORF">TRIADDRAFT_58074</name>
</gene>
<dbReference type="Proteomes" id="UP000009022">
    <property type="component" value="Unassembled WGS sequence"/>
</dbReference>
<dbReference type="SUPFAM" id="SSF48065">
    <property type="entry name" value="DBL homology domain (DH-domain)"/>
    <property type="match status" value="1"/>
</dbReference>
<dbReference type="GO" id="GO:0007186">
    <property type="term" value="P:G protein-coupled receptor signaling pathway"/>
    <property type="evidence" value="ECO:0000318"/>
    <property type="project" value="GO_Central"/>
</dbReference>
<accession>B3S2M1</accession>
<dbReference type="GO" id="GO:0032007">
    <property type="term" value="P:negative regulation of TOR signaling"/>
    <property type="evidence" value="ECO:0000318"/>
    <property type="project" value="GO_Central"/>
</dbReference>
<dbReference type="EMBL" id="DS985247">
    <property type="protein sequence ID" value="EDV23442.1"/>
    <property type="molecule type" value="Genomic_DNA"/>
</dbReference>
<dbReference type="GO" id="GO:0005085">
    <property type="term" value="F:guanyl-nucleotide exchange factor activity"/>
    <property type="evidence" value="ECO:0000318"/>
    <property type="project" value="GO_Central"/>
</dbReference>
<proteinExistence type="predicted"/>
<keyword evidence="5" id="KW-1185">Reference proteome</keyword>
<dbReference type="InterPro" id="IPR036388">
    <property type="entry name" value="WH-like_DNA-bd_sf"/>
</dbReference>
<evidence type="ECO:0000259" key="1">
    <source>
        <dbReference type="PROSITE" id="PS50003"/>
    </source>
</evidence>
<dbReference type="Pfam" id="PF00621">
    <property type="entry name" value="RhoGEF"/>
    <property type="match status" value="1"/>
</dbReference>
<dbReference type="HOGENOM" id="CLU_003935_0_0_1"/>
<dbReference type="CTD" id="6755244"/>
<protein>
    <recommendedName>
        <fullName evidence="6">Phosphatidylinositol 3,4,5-trisphosphate-dependent Rac exchanger 1 protein</fullName>
    </recommendedName>
</protein>
<sequence>MNHETRNKSQEKMDKIARIRLMVLNEIVSTEQVYAKNLRFLVKVKEILLARSSKKLTSCISISEVESLMGNVEELYQLSCKLLHDMNEKNDDKNSIANTFFIFAKDLKIYASYCNSHEVAIGFLEDILKDQLKSDNVKSCVEQAAKVEGMEKVTKGKEIDYLASCLVTPVQRICKYPLLFKELLRLTPESHVDYQTVLDTFQEIKNVCSEVNEIKRQLEELESLEELVASIKGWTGLDFSKKEVKILKKGSLMKLTPHGAEELYFILFKKQLICCKKESRSLSQRVANVTLGATEYTYRGKIMTRGMNIESVKDGKVLDKLGNHKPVYNAWKIYNMSKGKWITVYASSQEEKNLWLEALTSINAKRPNATGSSAPREKYISRRLVIKAEQIYQRIHAESDSIIRYRTKKDKVGVDKCFTGSDLVSWLMKNDLSSTVEEAIKLGQTFQECNLIHHVDDQIQFDNHDYWYRFRYDDGTYEDATAPLDALSISALIYFRLHGMLKPTLKNYKDKLKVFPQSVTGIKLVNWLIEQGDVDTREEGCVLGQLLCETKYLRHVETIPVPTHLNSEHPELLRTRSLTSLISEDNTGFDTSSVYFDDIDQVDDESYKESRDRFESTSTGNSMPRQFYRRVSSISSGSYSSLIENTAESLGDEASLKDSGYSRERHHSIFSSDSDISSVVSLSTEISTNYEYLTIDKKPCQLQERVTESDLTTSVPAELYYHFSYIDERLLQELESIEVEFITPNDKEDDVSTSEDSSKSDLARQQLKAMKLLGADEMVNKEKSGIRRKLLKSFSKTKKKASPEMEFSSAFPDQAAKLLGVSNAETIPSKSSSPIGDQMKRSKSWANSYTNFLSTIKERIDNYRESASSLNCIKCQGEAKQENNNLIARYPFCPLRCYLHELEVYCSTNYRPSLVPETHNGEDIDYLHLKEFTYPVDGLLVTRTIHSKTGMAIPSGVMQGFHAGGLKRLLRGKQDFVAKCRHMLNQIRIFLNEMDNADNNGLKERNKCNSFMDMIEKLNAIVSSNHIKLIFQQTESNRPLLLSEVNRDFTTISTELIALLNQVDKDTEENFNCIETFNKKVEKLKQSLREVRLRLLMTIFSDENTKCVERRDAVFSQALTAVLSTFISQLYSAIHDIYNNLQEYTTDSEATSAKWLQQLSKIGLLVYFQALLSSRTGSETAMLEDMSVAIQDLSKIAIRFKLLDDSMFNTADEYQVVFEGDRSDLDVIINLGENLFQKLPDALQRGQSVQVTPVLFTHGLEKVEDKTDPENSLAIHMQTAINTDSLKSLRKYYRKFKNAIFDTKHLPRSSQVVCFHRLYRPLYTAEKLIKLLDKCIMDASMGQDNANILLLSSEAAARIGAIQIVGCRSGAERTLAAITMEQAYLLCRSYELPPELTNHVIKSFRNRGTSSQMLSGSRVRNDSNLPRYDTFSIVKS</sequence>
<dbReference type="InterPro" id="IPR000219">
    <property type="entry name" value="DH_dom"/>
</dbReference>
<dbReference type="CDD" id="cd04371">
    <property type="entry name" value="DEP"/>
    <property type="match status" value="1"/>
</dbReference>
<name>B3S2M1_TRIAD</name>
<dbReference type="GO" id="GO:0035556">
    <property type="term" value="P:intracellular signal transduction"/>
    <property type="evidence" value="ECO:0007669"/>
    <property type="project" value="InterPro"/>
</dbReference>
<dbReference type="Pfam" id="PF00610">
    <property type="entry name" value="DEP"/>
    <property type="match status" value="2"/>
</dbReference>
<evidence type="ECO:0000313" key="5">
    <source>
        <dbReference type="Proteomes" id="UP000009022"/>
    </source>
</evidence>
<dbReference type="KEGG" id="tad:TRIADDRAFT_58074"/>
<dbReference type="PROSITE" id="PS50010">
    <property type="entry name" value="DH_2"/>
    <property type="match status" value="1"/>
</dbReference>
<dbReference type="SUPFAM" id="SSF46785">
    <property type="entry name" value="Winged helix' DNA-binding domain"/>
    <property type="match status" value="2"/>
</dbReference>
<dbReference type="InterPro" id="IPR051832">
    <property type="entry name" value="mTOR-Rac_regulators"/>
</dbReference>
<dbReference type="PhylomeDB" id="B3S2M1"/>
<evidence type="ECO:0008006" key="6">
    <source>
        <dbReference type="Google" id="ProtNLM"/>
    </source>
</evidence>
<dbReference type="InterPro" id="IPR000591">
    <property type="entry name" value="DEP_dom"/>
</dbReference>
<dbReference type="Gene3D" id="2.30.29.30">
    <property type="entry name" value="Pleckstrin-homology domain (PH domain)/Phosphotyrosine-binding domain (PTB)"/>
    <property type="match status" value="1"/>
</dbReference>
<dbReference type="Gene3D" id="1.10.10.10">
    <property type="entry name" value="Winged helix-like DNA-binding domain superfamily/Winged helix DNA-binding domain"/>
    <property type="match status" value="2"/>
</dbReference>
<dbReference type="STRING" id="10228.B3S2M1"/>
<dbReference type="SMART" id="SM00233">
    <property type="entry name" value="PH"/>
    <property type="match status" value="1"/>
</dbReference>
<dbReference type="PANTHER" id="PTHR22829:SF16">
    <property type="entry name" value="PH DOMAIN-CONTAINING PROTEIN"/>
    <property type="match status" value="1"/>
</dbReference>
<dbReference type="PROSITE" id="PS50003">
    <property type="entry name" value="PH_DOMAIN"/>
    <property type="match status" value="1"/>
</dbReference>
<dbReference type="OrthoDB" id="660555at2759"/>
<dbReference type="InterPro" id="IPR035899">
    <property type="entry name" value="DBL_dom_sf"/>
</dbReference>
<dbReference type="InterPro" id="IPR001849">
    <property type="entry name" value="PH_domain"/>
</dbReference>
<dbReference type="FunCoup" id="B3S2M1">
    <property type="interactions" value="496"/>
</dbReference>
<dbReference type="eggNOG" id="KOG3519">
    <property type="taxonomic scope" value="Eukaryota"/>
</dbReference>
<dbReference type="InterPro" id="IPR011993">
    <property type="entry name" value="PH-like_dom_sf"/>
</dbReference>
<feature type="domain" description="DH" evidence="2">
    <location>
        <begin position="19"/>
        <end position="214"/>
    </location>
</feature>
<evidence type="ECO:0000259" key="2">
    <source>
        <dbReference type="PROSITE" id="PS50010"/>
    </source>
</evidence>
<dbReference type="GO" id="GO:0030291">
    <property type="term" value="F:protein serine/threonine kinase inhibitor activity"/>
    <property type="evidence" value="ECO:0000318"/>
    <property type="project" value="GO_Central"/>
</dbReference>
<feature type="domain" description="DEP" evidence="3">
    <location>
        <begin position="397"/>
        <end position="472"/>
    </location>
</feature>
<feature type="domain" description="DEP" evidence="3">
    <location>
        <begin position="504"/>
        <end position="556"/>
    </location>
</feature>
<dbReference type="RefSeq" id="XP_002114352.1">
    <property type="nucleotide sequence ID" value="XM_002114316.1"/>
</dbReference>
<dbReference type="CDD" id="cd00160">
    <property type="entry name" value="RhoGEF"/>
    <property type="match status" value="1"/>
</dbReference>
<evidence type="ECO:0000313" key="4">
    <source>
        <dbReference type="EMBL" id="EDV23442.1"/>
    </source>
</evidence>
<organism evidence="4 5">
    <name type="scientific">Trichoplax adhaerens</name>
    <name type="common">Trichoplax reptans</name>
    <dbReference type="NCBI Taxonomy" id="10228"/>
    <lineage>
        <taxon>Eukaryota</taxon>
        <taxon>Metazoa</taxon>
        <taxon>Placozoa</taxon>
        <taxon>Uniplacotomia</taxon>
        <taxon>Trichoplacea</taxon>
        <taxon>Trichoplacidae</taxon>
        <taxon>Trichoplax</taxon>
    </lineage>
</organism>
<dbReference type="Gene3D" id="1.20.900.10">
    <property type="entry name" value="Dbl homology (DH) domain"/>
    <property type="match status" value="1"/>
</dbReference>
<dbReference type="SUPFAM" id="SSF50729">
    <property type="entry name" value="PH domain-like"/>
    <property type="match status" value="1"/>
</dbReference>
<dbReference type="SMART" id="SM00049">
    <property type="entry name" value="DEP"/>
    <property type="match status" value="2"/>
</dbReference>
<dbReference type="InterPro" id="IPR036390">
    <property type="entry name" value="WH_DNA-bd_sf"/>
</dbReference>
<dbReference type="GeneID" id="6755244"/>
<dbReference type="InterPro" id="IPR055251">
    <property type="entry name" value="SOS1_NGEF_PH"/>
</dbReference>
<evidence type="ECO:0000259" key="3">
    <source>
        <dbReference type="PROSITE" id="PS50186"/>
    </source>
</evidence>
<dbReference type="PROSITE" id="PS50186">
    <property type="entry name" value="DEP"/>
    <property type="match status" value="2"/>
</dbReference>
<dbReference type="GO" id="GO:0005096">
    <property type="term" value="F:GTPase activator activity"/>
    <property type="evidence" value="ECO:0000318"/>
    <property type="project" value="GO_Central"/>
</dbReference>
<feature type="domain" description="PH" evidence="1">
    <location>
        <begin position="245"/>
        <end position="364"/>
    </location>
</feature>